<reference evidence="1 2" key="1">
    <citation type="submission" date="2018-04" db="EMBL/GenBank/DDBJ databases">
        <title>Genomic Encyclopedia of Archaeal and Bacterial Type Strains, Phase II (KMG-II): from individual species to whole genera.</title>
        <authorList>
            <person name="Goeker M."/>
        </authorList>
    </citation>
    <scope>NUCLEOTIDE SEQUENCE [LARGE SCALE GENOMIC DNA]</scope>
    <source>
        <strain evidence="1 2">DSM 28823</strain>
    </source>
</reference>
<name>A0A2T5C4B7_9BACT</name>
<accession>A0A2T5C4B7</accession>
<evidence type="ECO:0000313" key="1">
    <source>
        <dbReference type="EMBL" id="PTN09720.1"/>
    </source>
</evidence>
<dbReference type="Proteomes" id="UP000243525">
    <property type="component" value="Unassembled WGS sequence"/>
</dbReference>
<dbReference type="AlphaFoldDB" id="A0A2T5C4B7"/>
<evidence type="ECO:0000313" key="2">
    <source>
        <dbReference type="Proteomes" id="UP000243525"/>
    </source>
</evidence>
<keyword evidence="2" id="KW-1185">Reference proteome</keyword>
<sequence>MHKSDGLFFVVENLFCSQWEVSSTPVTFATVFICTK</sequence>
<protein>
    <submittedName>
        <fullName evidence="1">Uncharacterized protein</fullName>
    </submittedName>
</protein>
<gene>
    <name evidence="1" type="ORF">C8N47_1034</name>
</gene>
<dbReference type="EMBL" id="QAAD01000003">
    <property type="protein sequence ID" value="PTN09720.1"/>
    <property type="molecule type" value="Genomic_DNA"/>
</dbReference>
<proteinExistence type="predicted"/>
<comment type="caution">
    <text evidence="1">The sequence shown here is derived from an EMBL/GenBank/DDBJ whole genome shotgun (WGS) entry which is preliminary data.</text>
</comment>
<organism evidence="1 2">
    <name type="scientific">Mangrovibacterium marinum</name>
    <dbReference type="NCBI Taxonomy" id="1639118"/>
    <lineage>
        <taxon>Bacteria</taxon>
        <taxon>Pseudomonadati</taxon>
        <taxon>Bacteroidota</taxon>
        <taxon>Bacteroidia</taxon>
        <taxon>Marinilabiliales</taxon>
        <taxon>Prolixibacteraceae</taxon>
        <taxon>Mangrovibacterium</taxon>
    </lineage>
</organism>